<dbReference type="AlphaFoldDB" id="A0A291QIN2"/>
<feature type="region of interest" description="Disordered" evidence="1">
    <location>
        <begin position="149"/>
        <end position="171"/>
    </location>
</feature>
<reference evidence="3 4" key="1">
    <citation type="submission" date="2017-08" db="EMBL/GenBank/DDBJ databases">
        <title>Complete Genome Sequence of Streptomyces formicae KY5, the formicamycin producer.</title>
        <authorList>
            <person name="Holmes N.A."/>
            <person name="Devine R."/>
            <person name="Qin Z."/>
            <person name="Seipke R.F."/>
            <person name="Wilkinson B."/>
            <person name="Hutchings M.I."/>
        </authorList>
    </citation>
    <scope>NUCLEOTIDE SEQUENCE [LARGE SCALE GENOMIC DNA]</scope>
    <source>
        <strain evidence="3 4">KY5</strain>
    </source>
</reference>
<name>A0A291QIN2_9ACTN</name>
<proteinExistence type="predicted"/>
<dbReference type="RefSeq" id="WP_234362991.1">
    <property type="nucleotide sequence ID" value="NZ_CP022685.1"/>
</dbReference>
<accession>A0A291QIN2</accession>
<organism evidence="3 4">
    <name type="scientific">Streptomyces formicae</name>
    <dbReference type="NCBI Taxonomy" id="1616117"/>
    <lineage>
        <taxon>Bacteria</taxon>
        <taxon>Bacillati</taxon>
        <taxon>Actinomycetota</taxon>
        <taxon>Actinomycetes</taxon>
        <taxon>Kitasatosporales</taxon>
        <taxon>Streptomycetaceae</taxon>
        <taxon>Streptomyces</taxon>
    </lineage>
</organism>
<keyword evidence="2" id="KW-0472">Membrane</keyword>
<gene>
    <name evidence="3" type="ORF">KY5_6632</name>
</gene>
<sequence length="512" mass="54259">MTDHPDELALAEELLVAEGCVVRAATAPEAARVGPRRAGLVVEVRLRGARRGARKAAVHRVERLAARRSLALWVRESTLCTPPRERRTPYHVRLAPPADGSTAARHVLRLARHVTGAHDRRAVSLPGPPDRAAAVAELTASRFGDRLFDPSAEEVHGPPDPPAQPGAAPRILDPTTASGLLSLCLSVAALCAGGLVCLTLGGALQRLDTPWRWTALLPALALGDALGWFLAERHLSRPRRFALGTAMAAMFLFLGYQLMLALPVAGGDVLWATSLTVLGVVGAAPVGAGVWWALVPSWLSRNAHWFVPVVAAPLFFVVPWFGRLLYTLYLTVGFGVPVDAVPVTTYSMTYAALKPIGLAAAFALVFVAAAGWARHTYWGRVPGDGIPGFVLPVVAALYIVTTLLVGLITAAAATDDAAAAVKEGRNPPGYYGLHGTLMCAKPLSKDIAVYNGPLVTDRPVLTFGSTGERIWLWGFQDAEGGKRGEGDWTAMSVRLEDVALTAPPKSGATRCA</sequence>
<keyword evidence="4" id="KW-1185">Reference proteome</keyword>
<evidence type="ECO:0000256" key="2">
    <source>
        <dbReference type="SAM" id="Phobius"/>
    </source>
</evidence>
<feature type="transmembrane region" description="Helical" evidence="2">
    <location>
        <begin position="328"/>
        <end position="349"/>
    </location>
</feature>
<keyword evidence="2" id="KW-0812">Transmembrane</keyword>
<feature type="transmembrane region" description="Helical" evidence="2">
    <location>
        <begin position="270"/>
        <end position="293"/>
    </location>
</feature>
<feature type="transmembrane region" description="Helical" evidence="2">
    <location>
        <begin position="356"/>
        <end position="377"/>
    </location>
</feature>
<feature type="transmembrane region" description="Helical" evidence="2">
    <location>
        <begin position="210"/>
        <end position="231"/>
    </location>
</feature>
<dbReference type="Proteomes" id="UP000221011">
    <property type="component" value="Chromosome"/>
</dbReference>
<protein>
    <submittedName>
        <fullName evidence="3">Uncharacterized protein</fullName>
    </submittedName>
</protein>
<feature type="transmembrane region" description="Helical" evidence="2">
    <location>
        <begin position="180"/>
        <end position="204"/>
    </location>
</feature>
<feature type="transmembrane region" description="Helical" evidence="2">
    <location>
        <begin position="305"/>
        <end position="322"/>
    </location>
</feature>
<evidence type="ECO:0000313" key="4">
    <source>
        <dbReference type="Proteomes" id="UP000221011"/>
    </source>
</evidence>
<evidence type="ECO:0000313" key="3">
    <source>
        <dbReference type="EMBL" id="ATL31650.1"/>
    </source>
</evidence>
<keyword evidence="2" id="KW-1133">Transmembrane helix</keyword>
<dbReference type="EMBL" id="CP022685">
    <property type="protein sequence ID" value="ATL31650.1"/>
    <property type="molecule type" value="Genomic_DNA"/>
</dbReference>
<feature type="transmembrane region" description="Helical" evidence="2">
    <location>
        <begin position="243"/>
        <end position="264"/>
    </location>
</feature>
<evidence type="ECO:0000256" key="1">
    <source>
        <dbReference type="SAM" id="MobiDB-lite"/>
    </source>
</evidence>
<dbReference type="KEGG" id="sfk:KY5_6632"/>
<feature type="transmembrane region" description="Helical" evidence="2">
    <location>
        <begin position="389"/>
        <end position="413"/>
    </location>
</feature>